<keyword evidence="2" id="KW-0285">Flavoprotein</keyword>
<accession>A0A5M3X6T1</accession>
<evidence type="ECO:0000256" key="1">
    <source>
        <dbReference type="ARBA" id="ARBA00009347"/>
    </source>
</evidence>
<organism evidence="7 8">
    <name type="scientific">Acrocarpospora macrocephala</name>
    <dbReference type="NCBI Taxonomy" id="150177"/>
    <lineage>
        <taxon>Bacteria</taxon>
        <taxon>Bacillati</taxon>
        <taxon>Actinomycetota</taxon>
        <taxon>Actinomycetes</taxon>
        <taxon>Streptosporangiales</taxon>
        <taxon>Streptosporangiaceae</taxon>
        <taxon>Acrocarpospora</taxon>
    </lineage>
</organism>
<evidence type="ECO:0000313" key="8">
    <source>
        <dbReference type="Proteomes" id="UP000331127"/>
    </source>
</evidence>
<dbReference type="Pfam" id="PF00441">
    <property type="entry name" value="Acyl-CoA_dh_1"/>
    <property type="match status" value="1"/>
</dbReference>
<proteinExistence type="inferred from homology"/>
<evidence type="ECO:0000256" key="2">
    <source>
        <dbReference type="ARBA" id="ARBA00022630"/>
    </source>
</evidence>
<evidence type="ECO:0000259" key="6">
    <source>
        <dbReference type="Pfam" id="PF00441"/>
    </source>
</evidence>
<sequence>MHADDDVEHQIRAELSRVVESARSRRSLRERTEGGDDDATRRQLSELGILDAMLPDGPGLAGGGLRHVLAAVEEAAVGLVAPDLLVSTLALWTGLAAQPRPGELRQILLGPTAVAWPGVLAGAESVRQADRSVTGRLGYVPAGLSAQHLVLVLPDASGAVVCLVTLDNARREALPVLDLSRPAAVLELRSAHTRELGCLSPAELTRLRAAWLVAIAADCLGGMRAAHDAAVGYARQRIAFGRSIGSFQAVRHRCADMFVDVETTRAVVRGAIDAVDEGGEDVDALALAAASHAMEVFSRVAESSILVHGALGFTYECDAHFYLRRSYSNAAATGGVDRLRAELAIG</sequence>
<keyword evidence="4" id="KW-0560">Oxidoreductase</keyword>
<evidence type="ECO:0000256" key="5">
    <source>
        <dbReference type="SAM" id="MobiDB-lite"/>
    </source>
</evidence>
<dbReference type="PANTHER" id="PTHR43884">
    <property type="entry name" value="ACYL-COA DEHYDROGENASE"/>
    <property type="match status" value="1"/>
</dbReference>
<evidence type="ECO:0000256" key="3">
    <source>
        <dbReference type="ARBA" id="ARBA00022827"/>
    </source>
</evidence>
<dbReference type="PANTHER" id="PTHR43884:SF20">
    <property type="entry name" value="ACYL-COA DEHYDROGENASE FADE28"/>
    <property type="match status" value="1"/>
</dbReference>
<keyword evidence="3" id="KW-0274">FAD</keyword>
<dbReference type="InterPro" id="IPR009075">
    <property type="entry name" value="AcylCo_DH/oxidase_C"/>
</dbReference>
<dbReference type="AlphaFoldDB" id="A0A5M3X6T1"/>
<dbReference type="EMBL" id="BLAE01000051">
    <property type="protein sequence ID" value="GES13868.1"/>
    <property type="molecule type" value="Genomic_DNA"/>
</dbReference>
<feature type="region of interest" description="Disordered" evidence="5">
    <location>
        <begin position="22"/>
        <end position="42"/>
    </location>
</feature>
<protein>
    <submittedName>
        <fullName evidence="7">Acyl-CoA dehydrogenase</fullName>
    </submittedName>
</protein>
<comment type="caution">
    <text evidence="7">The sequence shown here is derived from an EMBL/GenBank/DDBJ whole genome shotgun (WGS) entry which is preliminary data.</text>
</comment>
<dbReference type="InterPro" id="IPR009100">
    <property type="entry name" value="AcylCoA_DH/oxidase_NM_dom_sf"/>
</dbReference>
<gene>
    <name evidence="7" type="ORF">Amac_074650</name>
</gene>
<dbReference type="Proteomes" id="UP000331127">
    <property type="component" value="Unassembled WGS sequence"/>
</dbReference>
<dbReference type="SUPFAM" id="SSF56645">
    <property type="entry name" value="Acyl-CoA dehydrogenase NM domain-like"/>
    <property type="match status" value="1"/>
</dbReference>
<dbReference type="SUPFAM" id="SSF47203">
    <property type="entry name" value="Acyl-CoA dehydrogenase C-terminal domain-like"/>
    <property type="match status" value="1"/>
</dbReference>
<dbReference type="InterPro" id="IPR036250">
    <property type="entry name" value="AcylCo_DH-like_C"/>
</dbReference>
<dbReference type="OrthoDB" id="4367481at2"/>
<dbReference type="RefSeq" id="WP_155359084.1">
    <property type="nucleotide sequence ID" value="NZ_BAAAHL010000059.1"/>
</dbReference>
<dbReference type="Gene3D" id="1.20.140.10">
    <property type="entry name" value="Butyryl-CoA Dehydrogenase, subunit A, domain 3"/>
    <property type="match status" value="1"/>
</dbReference>
<reference evidence="7 8" key="1">
    <citation type="submission" date="2019-10" db="EMBL/GenBank/DDBJ databases">
        <title>Whole genome shotgun sequence of Acrocarpospora macrocephala NBRC 16266.</title>
        <authorList>
            <person name="Ichikawa N."/>
            <person name="Kimura A."/>
            <person name="Kitahashi Y."/>
            <person name="Komaki H."/>
            <person name="Oguchi A."/>
        </authorList>
    </citation>
    <scope>NUCLEOTIDE SEQUENCE [LARGE SCALE GENOMIC DNA]</scope>
    <source>
        <strain evidence="7 8">NBRC 16266</strain>
    </source>
</reference>
<feature type="domain" description="Acyl-CoA dehydrogenase/oxidase C-terminal" evidence="6">
    <location>
        <begin position="214"/>
        <end position="334"/>
    </location>
</feature>
<evidence type="ECO:0000313" key="7">
    <source>
        <dbReference type="EMBL" id="GES13868.1"/>
    </source>
</evidence>
<evidence type="ECO:0000256" key="4">
    <source>
        <dbReference type="ARBA" id="ARBA00023002"/>
    </source>
</evidence>
<dbReference type="GO" id="GO:0003995">
    <property type="term" value="F:acyl-CoA dehydrogenase activity"/>
    <property type="evidence" value="ECO:0007669"/>
    <property type="project" value="TreeGrafter"/>
</dbReference>
<comment type="similarity">
    <text evidence="1">Belongs to the acyl-CoA dehydrogenase family.</text>
</comment>
<keyword evidence="8" id="KW-1185">Reference proteome</keyword>
<name>A0A5M3X6T1_9ACTN</name>